<evidence type="ECO:0000313" key="4">
    <source>
        <dbReference type="Proteomes" id="UP000324585"/>
    </source>
</evidence>
<evidence type="ECO:0000313" key="3">
    <source>
        <dbReference type="EMBL" id="KAA8491422.1"/>
    </source>
</evidence>
<reference evidence="4" key="1">
    <citation type="journal article" date="2019" name="Nat. Commun.">
        <title>Expansion of phycobilisome linker gene families in mesophilic red algae.</title>
        <authorList>
            <person name="Lee J."/>
            <person name="Kim D."/>
            <person name="Bhattacharya D."/>
            <person name="Yoon H.S."/>
        </authorList>
    </citation>
    <scope>NUCLEOTIDE SEQUENCE [LARGE SCALE GENOMIC DNA]</scope>
    <source>
        <strain evidence="4">CCMP 1328</strain>
    </source>
</reference>
<evidence type="ECO:0000256" key="1">
    <source>
        <dbReference type="SAM" id="MobiDB-lite"/>
    </source>
</evidence>
<feature type="compositionally biased region" description="Polar residues" evidence="1">
    <location>
        <begin position="20"/>
        <end position="30"/>
    </location>
</feature>
<dbReference type="EMBL" id="VRMN01000013">
    <property type="protein sequence ID" value="KAA8491422.1"/>
    <property type="molecule type" value="Genomic_DNA"/>
</dbReference>
<sequence length="361" mass="40101">MEPGEGRNVVRGQGGIGSPEVSSGGSTESPAVSAEDENKVLRARVASLLNSAVLAQNTAELARRDRDSNRQEYALQSMYAENRMAQLQAEITQLGVVVGDMESSLQRLVQLVEVRGTQFGELSELAKPRVGPAVHLPKELGNKGIREIAWVRQSLANAQSGLDLYLDSYDCTFNCVKRKSVEEKEWHRASWIVIVDWDSKNFWPCRIERVNALDVGIPNDILLAHPIFDRKTVSQNASIGHVIQRLKCVPMNVSSVESVADVVVTRVWAKMESYLLVCWNVEANPLYPWSNYSWIPKAEVRGAFECYEKVWGSSCARFGRGPCSEFCHGVRKVRASRGKAGQFAADCLVAHNVINTQLILQ</sequence>
<proteinExistence type="predicted"/>
<keyword evidence="4" id="KW-1185">Reference proteome</keyword>
<dbReference type="AlphaFoldDB" id="A0A5J4YK88"/>
<reference evidence="3" key="2">
    <citation type="submission" date="2019-09" db="EMBL/GenBank/DDBJ databases">
        <title>Expansion of phycobilisome linker gene families in mesophilic red algae.</title>
        <authorList>
            <person name="Lee J."/>
        </authorList>
    </citation>
    <scope>NUCLEOTIDE SEQUENCE [LARGE SCALE GENOMIC DNA]</scope>
    <source>
        <strain evidence="3">CCMP 1328</strain>
        <tissue evidence="3">Unicellular</tissue>
    </source>
</reference>
<evidence type="ECO:0000313" key="2">
    <source>
        <dbReference type="EMBL" id="KAA8490416.1"/>
    </source>
</evidence>
<organism evidence="3 4">
    <name type="scientific">Porphyridium purpureum</name>
    <name type="common">Red alga</name>
    <name type="synonym">Porphyridium cruentum</name>
    <dbReference type="NCBI Taxonomy" id="35688"/>
    <lineage>
        <taxon>Eukaryota</taxon>
        <taxon>Rhodophyta</taxon>
        <taxon>Bangiophyceae</taxon>
        <taxon>Porphyridiales</taxon>
        <taxon>Porphyridiaceae</taxon>
        <taxon>Porphyridium</taxon>
    </lineage>
</organism>
<feature type="region of interest" description="Disordered" evidence="1">
    <location>
        <begin position="1"/>
        <end position="35"/>
    </location>
</feature>
<dbReference type="EMBL" id="VRMN01000028">
    <property type="protein sequence ID" value="KAA8490416.1"/>
    <property type="molecule type" value="Genomic_DNA"/>
</dbReference>
<protein>
    <submittedName>
        <fullName evidence="3">Uncharacterized protein</fullName>
    </submittedName>
</protein>
<dbReference type="Proteomes" id="UP000324585">
    <property type="component" value="Unassembled WGS sequence"/>
</dbReference>
<accession>A0A5J4YK88</accession>
<name>A0A5J4YK88_PORPP</name>
<gene>
    <name evidence="2" type="ORF">FVE85_1205</name>
    <name evidence="3" type="ORF">FVE85_2437</name>
</gene>
<comment type="caution">
    <text evidence="3">The sequence shown here is derived from an EMBL/GenBank/DDBJ whole genome shotgun (WGS) entry which is preliminary data.</text>
</comment>